<name>A0A979FG56_HYAAZ</name>
<evidence type="ECO:0000256" key="5">
    <source>
        <dbReference type="RuleBase" id="RU003791"/>
    </source>
</evidence>
<evidence type="ECO:0000256" key="1">
    <source>
        <dbReference type="ARBA" id="ARBA00007411"/>
    </source>
</evidence>
<keyword evidence="3 5" id="KW-0251">Elongation factor</keyword>
<dbReference type="Pfam" id="PF10587">
    <property type="entry name" value="EF-1_beta_acid"/>
    <property type="match status" value="1"/>
</dbReference>
<dbReference type="SMART" id="SM00888">
    <property type="entry name" value="EF1_GNE"/>
    <property type="match status" value="1"/>
</dbReference>
<dbReference type="InterPro" id="IPR049720">
    <property type="entry name" value="EF1B_bsu/dsu"/>
</dbReference>
<dbReference type="OrthoDB" id="331763at2759"/>
<feature type="compositionally biased region" description="Low complexity" evidence="7">
    <location>
        <begin position="124"/>
        <end position="137"/>
    </location>
</feature>
<proteinExistence type="inferred from homology"/>
<keyword evidence="10" id="KW-1185">Reference proteome</keyword>
<dbReference type="Pfam" id="PF00736">
    <property type="entry name" value="EF1_GNE"/>
    <property type="match status" value="1"/>
</dbReference>
<dbReference type="SMART" id="SM01182">
    <property type="entry name" value="EF-1_beta_acid"/>
    <property type="match status" value="1"/>
</dbReference>
<feature type="coiled-coil region" evidence="6">
    <location>
        <begin position="46"/>
        <end position="118"/>
    </location>
</feature>
<dbReference type="GO" id="GO:0005829">
    <property type="term" value="C:cytosol"/>
    <property type="evidence" value="ECO:0007669"/>
    <property type="project" value="TreeGrafter"/>
</dbReference>
<evidence type="ECO:0000313" key="10">
    <source>
        <dbReference type="Proteomes" id="UP000694843"/>
    </source>
</evidence>
<feature type="compositionally biased region" description="Acidic residues" evidence="7">
    <location>
        <begin position="146"/>
        <end position="165"/>
    </location>
</feature>
<dbReference type="PANTHER" id="PTHR11595">
    <property type="entry name" value="EF-HAND AND COILED-COIL DOMAIN-CONTAINING FAMILY MEMBER"/>
    <property type="match status" value="1"/>
</dbReference>
<evidence type="ECO:0000259" key="8">
    <source>
        <dbReference type="SMART" id="SM00888"/>
    </source>
</evidence>
<evidence type="ECO:0000313" key="12">
    <source>
        <dbReference type="RefSeq" id="XP_047735727.1"/>
    </source>
</evidence>
<dbReference type="InterPro" id="IPR036219">
    <property type="entry name" value="eEF-1beta-like_sf"/>
</dbReference>
<dbReference type="Gene3D" id="3.30.70.60">
    <property type="match status" value="1"/>
</dbReference>
<sequence length="277" mass="30709">MALELASETVWFEKWRYDDAECKYHEQKNQRSSSIMSCKASATPMLGSLANQIARAREDIQNSRAASNLLPSSIGAPADVVNRITKLEGENASLRKSVQSLETTLAQVTARLAALECSCSATAKASPPQLQKPSSQKQEQDSKANDDDDDEDVDLFGSDEEEESAEAIRVREERLKSYAEKKSKKAGPIAKSSVLLDCKPWDDETDLKVMEEHIRRIEMDGLVWGAAKQVPLAFGIHKLSILCTVEDEKVSIDDLSEKIQELEDYVQSVDVAAFNKI</sequence>
<feature type="coiled-coil region" evidence="6">
    <location>
        <begin position="245"/>
        <end position="272"/>
    </location>
</feature>
<evidence type="ECO:0000259" key="9">
    <source>
        <dbReference type="SMART" id="SM01182"/>
    </source>
</evidence>
<feature type="region of interest" description="Disordered" evidence="7">
    <location>
        <begin position="123"/>
        <end position="167"/>
    </location>
</feature>
<dbReference type="PROSITE" id="PS00825">
    <property type="entry name" value="EF1BD_2"/>
    <property type="match status" value="1"/>
</dbReference>
<organism evidence="10 12">
    <name type="scientific">Hyalella azteca</name>
    <name type="common">Amphipod</name>
    <dbReference type="NCBI Taxonomy" id="294128"/>
    <lineage>
        <taxon>Eukaryota</taxon>
        <taxon>Metazoa</taxon>
        <taxon>Ecdysozoa</taxon>
        <taxon>Arthropoda</taxon>
        <taxon>Crustacea</taxon>
        <taxon>Multicrustacea</taxon>
        <taxon>Malacostraca</taxon>
        <taxon>Eumalacostraca</taxon>
        <taxon>Peracarida</taxon>
        <taxon>Amphipoda</taxon>
        <taxon>Senticaudata</taxon>
        <taxon>Talitrida</taxon>
        <taxon>Talitroidea</taxon>
        <taxon>Hyalellidae</taxon>
        <taxon>Hyalella</taxon>
    </lineage>
</organism>
<evidence type="ECO:0000313" key="11">
    <source>
        <dbReference type="RefSeq" id="XP_047735726.1"/>
    </source>
</evidence>
<dbReference type="Proteomes" id="UP000694843">
    <property type="component" value="Unplaced"/>
</dbReference>
<dbReference type="GO" id="GO:0005853">
    <property type="term" value="C:eukaryotic translation elongation factor 1 complex"/>
    <property type="evidence" value="ECO:0007669"/>
    <property type="project" value="InterPro"/>
</dbReference>
<evidence type="ECO:0000256" key="3">
    <source>
        <dbReference type="ARBA" id="ARBA00022768"/>
    </source>
</evidence>
<keyword evidence="6" id="KW-0175">Coiled coil</keyword>
<reference evidence="11 12" key="1">
    <citation type="submission" date="2025-04" db="UniProtKB">
        <authorList>
            <consortium name="RefSeq"/>
        </authorList>
    </citation>
    <scope>IDENTIFICATION</scope>
    <source>
        <tissue evidence="11 12">Whole organism</tissue>
    </source>
</reference>
<dbReference type="InterPro" id="IPR018940">
    <property type="entry name" value="EF-1_beta_acid_region_euk"/>
</dbReference>
<protein>
    <submittedName>
        <fullName evidence="11 12">Elongation factor 1-delta isoform X1</fullName>
    </submittedName>
</protein>
<dbReference type="SUPFAM" id="SSF54984">
    <property type="entry name" value="eEF-1beta-like"/>
    <property type="match status" value="1"/>
</dbReference>
<dbReference type="RefSeq" id="XP_047735727.1">
    <property type="nucleotide sequence ID" value="XM_047879771.1"/>
</dbReference>
<comment type="subunit">
    <text evidence="2">EF-1 is composed of 4 subunits: alpha, beta, delta, and gamma.</text>
</comment>
<dbReference type="FunFam" id="3.30.70.60:FF:000001">
    <property type="entry name" value="Elongation factor 1-beta 1 like"/>
    <property type="match status" value="1"/>
</dbReference>
<feature type="domain" description="Translation elongation factor EF1B beta/delta subunit guanine nucleotide exchange" evidence="8">
    <location>
        <begin position="191"/>
        <end position="277"/>
    </location>
</feature>
<evidence type="ECO:0000256" key="6">
    <source>
        <dbReference type="SAM" id="Coils"/>
    </source>
</evidence>
<dbReference type="InterPro" id="IPR014038">
    <property type="entry name" value="EF1B_bsu/dsu_GNE"/>
</dbReference>
<dbReference type="GO" id="GO:0005085">
    <property type="term" value="F:guanyl-nucleotide exchange factor activity"/>
    <property type="evidence" value="ECO:0007669"/>
    <property type="project" value="TreeGrafter"/>
</dbReference>
<comment type="similarity">
    <text evidence="1 5">Belongs to the EF-1-beta/EF-1-delta family.</text>
</comment>
<feature type="domain" description="Elongation factor 1 beta central acidic region eukaryote" evidence="9">
    <location>
        <begin position="155"/>
        <end position="182"/>
    </location>
</feature>
<evidence type="ECO:0000256" key="4">
    <source>
        <dbReference type="ARBA" id="ARBA00022917"/>
    </source>
</evidence>
<dbReference type="PROSITE" id="PS00824">
    <property type="entry name" value="EF1BD_1"/>
    <property type="match status" value="1"/>
</dbReference>
<accession>A0A979FG56</accession>
<dbReference type="CDD" id="cd00292">
    <property type="entry name" value="EF1B"/>
    <property type="match status" value="1"/>
</dbReference>
<dbReference type="AlphaFoldDB" id="A0A979FG56"/>
<dbReference type="RefSeq" id="XP_047735726.1">
    <property type="nucleotide sequence ID" value="XM_047879770.1"/>
</dbReference>
<evidence type="ECO:0000256" key="2">
    <source>
        <dbReference type="ARBA" id="ARBA00011613"/>
    </source>
</evidence>
<dbReference type="GO" id="GO:0003746">
    <property type="term" value="F:translation elongation factor activity"/>
    <property type="evidence" value="ECO:0007669"/>
    <property type="project" value="UniProtKB-KW"/>
</dbReference>
<evidence type="ECO:0000256" key="7">
    <source>
        <dbReference type="SAM" id="MobiDB-lite"/>
    </source>
</evidence>
<keyword evidence="4 5" id="KW-0648">Protein biosynthesis</keyword>
<dbReference type="InterPro" id="IPR001326">
    <property type="entry name" value="Transl_elong_EF1B_B/D_CS"/>
</dbReference>
<dbReference type="InterPro" id="IPR014717">
    <property type="entry name" value="Transl_elong_EF1B/ribsomal_bS6"/>
</dbReference>
<gene>
    <name evidence="11 12" type="primary">LOC108676557</name>
</gene>
<dbReference type="PANTHER" id="PTHR11595:SF26">
    <property type="entry name" value="ELONGATION FACTOR 1-DELTA"/>
    <property type="match status" value="1"/>
</dbReference>
<dbReference type="OMA" id="EKMFHEV"/>
<dbReference type="GeneID" id="108676557"/>